<feature type="region of interest" description="Disordered" evidence="1">
    <location>
        <begin position="179"/>
        <end position="209"/>
    </location>
</feature>
<dbReference type="GO" id="GO:0006396">
    <property type="term" value="P:RNA processing"/>
    <property type="evidence" value="ECO:0007669"/>
    <property type="project" value="InterPro"/>
</dbReference>
<dbReference type="GO" id="GO:0004525">
    <property type="term" value="F:ribonuclease III activity"/>
    <property type="evidence" value="ECO:0007669"/>
    <property type="project" value="InterPro"/>
</dbReference>
<evidence type="ECO:0000313" key="4">
    <source>
        <dbReference type="Proteomes" id="UP000827549"/>
    </source>
</evidence>
<evidence type="ECO:0000259" key="2">
    <source>
        <dbReference type="PROSITE" id="PS50142"/>
    </source>
</evidence>
<feature type="compositionally biased region" description="Basic residues" evidence="1">
    <location>
        <begin position="96"/>
        <end position="112"/>
    </location>
</feature>
<gene>
    <name evidence="3" type="ORF">LOC62_02G002594</name>
</gene>
<dbReference type="EMBL" id="CP086715">
    <property type="protein sequence ID" value="WOO79057.1"/>
    <property type="molecule type" value="Genomic_DNA"/>
</dbReference>
<dbReference type="SUPFAM" id="SSF69065">
    <property type="entry name" value="RNase III domain-like"/>
    <property type="match status" value="1"/>
</dbReference>
<feature type="compositionally biased region" description="Basic and acidic residues" evidence="1">
    <location>
        <begin position="63"/>
        <end position="77"/>
    </location>
</feature>
<proteinExistence type="predicted"/>
<dbReference type="InterPro" id="IPR036389">
    <property type="entry name" value="RNase_III_sf"/>
</dbReference>
<protein>
    <recommendedName>
        <fullName evidence="2">RNase III domain-containing protein</fullName>
    </recommendedName>
</protein>
<keyword evidence="4" id="KW-1185">Reference proteome</keyword>
<accession>A0AAF0Y2X2</accession>
<reference evidence="3" key="1">
    <citation type="submission" date="2023-10" db="EMBL/GenBank/DDBJ databases">
        <authorList>
            <person name="Noh H."/>
        </authorList>
    </citation>
    <scope>NUCLEOTIDE SEQUENCE</scope>
    <source>
        <strain evidence="3">DUCC4014</strain>
    </source>
</reference>
<dbReference type="RefSeq" id="XP_062625089.1">
    <property type="nucleotide sequence ID" value="XM_062769105.1"/>
</dbReference>
<name>A0AAF0Y2X2_9TREE</name>
<feature type="compositionally biased region" description="Polar residues" evidence="1">
    <location>
        <begin position="1"/>
        <end position="10"/>
    </location>
</feature>
<dbReference type="GeneID" id="87805841"/>
<organism evidence="3 4">
    <name type="scientific">Vanrija pseudolonga</name>
    <dbReference type="NCBI Taxonomy" id="143232"/>
    <lineage>
        <taxon>Eukaryota</taxon>
        <taxon>Fungi</taxon>
        <taxon>Dikarya</taxon>
        <taxon>Basidiomycota</taxon>
        <taxon>Agaricomycotina</taxon>
        <taxon>Tremellomycetes</taxon>
        <taxon>Trichosporonales</taxon>
        <taxon>Trichosporonaceae</taxon>
        <taxon>Vanrija</taxon>
    </lineage>
</organism>
<dbReference type="AlphaFoldDB" id="A0AAF0Y2X2"/>
<evidence type="ECO:0000313" key="3">
    <source>
        <dbReference type="EMBL" id="WOO79057.1"/>
    </source>
</evidence>
<dbReference type="PROSITE" id="PS50142">
    <property type="entry name" value="RNASE_3_2"/>
    <property type="match status" value="1"/>
</dbReference>
<feature type="region of interest" description="Disordered" evidence="1">
    <location>
        <begin position="1"/>
        <end position="26"/>
    </location>
</feature>
<dbReference type="Gene3D" id="1.10.1520.10">
    <property type="entry name" value="Ribonuclease III domain"/>
    <property type="match status" value="1"/>
</dbReference>
<feature type="region of interest" description="Disordered" evidence="1">
    <location>
        <begin position="45"/>
        <end position="112"/>
    </location>
</feature>
<evidence type="ECO:0000256" key="1">
    <source>
        <dbReference type="SAM" id="MobiDB-lite"/>
    </source>
</evidence>
<dbReference type="Proteomes" id="UP000827549">
    <property type="component" value="Chromosome 2"/>
</dbReference>
<dbReference type="InterPro" id="IPR000999">
    <property type="entry name" value="RNase_III_dom"/>
</dbReference>
<sequence length="500" mass="54438">MSTSNHQGVQNAPPAPSVEHSDGRNGASFVLDAASVASFAGLTGVKPADIETPDGTISAVDGHSQEVDTSLENKDSTDMEGAWGQVAQWGSAQSKKALRRAQRKGKKSRRRELMKYNLLRVPGVKASGSVQHSPATAGEAGQLSPPQAFTFGTEATFGFAPSLGFSAFVGFGRPPAALPETTLGQAGSLEGGTVAPQDGSAALEGSEAPVRRETELEMWKRIKIGQLETRVKVQRTINEKLQKDVNKFKAVWSKASPRYSIETALVDMTQCKGRMLRKRMAPAKGEDPELTDCTDGSCRCVASRRDRAQAPIRGVNNWASPPPCGHCDCCNDAMVPHVAANLPVHLVPQLPESMGAPEIQHEVQLARTHPTFVADLVDSYKDLEHVGDSVVELSVRVMMIMAADSCLPRGYYRSRLKRWCVANSTLALLSKHWDLIDRVRIDPETRNEIDETKLRGDLAESHIGVMFKTHGWDATSAFLRDVYTPIIDFLVEEMDAQRLA</sequence>
<feature type="domain" description="RNase III" evidence="2">
    <location>
        <begin position="363"/>
        <end position="471"/>
    </location>
</feature>